<accession>A0ABU3E5I5</accession>
<comment type="caution">
    <text evidence="1">The sequence shown here is derived from an EMBL/GenBank/DDBJ whole genome shotgun (WGS) entry which is preliminary data.</text>
</comment>
<keyword evidence="2" id="KW-1185">Reference proteome</keyword>
<name>A0ABU3E5I5_9FLAO</name>
<proteinExistence type="predicted"/>
<dbReference type="InterPro" id="IPR021109">
    <property type="entry name" value="Peptidase_aspartic_dom_sf"/>
</dbReference>
<evidence type="ECO:0000313" key="2">
    <source>
        <dbReference type="Proteomes" id="UP001261624"/>
    </source>
</evidence>
<gene>
    <name evidence="1" type="ORF">RM549_15510</name>
</gene>
<dbReference type="Proteomes" id="UP001261624">
    <property type="component" value="Unassembled WGS sequence"/>
</dbReference>
<dbReference type="InterPro" id="IPR034122">
    <property type="entry name" value="Retropepsin-like_bacterial"/>
</dbReference>
<dbReference type="CDD" id="cd05483">
    <property type="entry name" value="retropepsin_like_bacteria"/>
    <property type="match status" value="1"/>
</dbReference>
<protein>
    <submittedName>
        <fullName evidence="1">Retroviral-like aspartic protease family protein</fullName>
        <ecNumber evidence="1">3.4.23.-</ecNumber>
    </submittedName>
</protein>
<dbReference type="SUPFAM" id="SSF50630">
    <property type="entry name" value="Acid proteases"/>
    <property type="match status" value="2"/>
</dbReference>
<dbReference type="EMBL" id="JAVRHM010000021">
    <property type="protein sequence ID" value="MDT0691202.1"/>
    <property type="molecule type" value="Genomic_DNA"/>
</dbReference>
<dbReference type="RefSeq" id="WP_311686461.1">
    <property type="nucleotide sequence ID" value="NZ_JAVRHM010000021.1"/>
</dbReference>
<sequence>MKKLLILSISFFTICFQSISSQEVNQYEEIVARTFEAVDKGNPAELMTFLSEDFTIAGYSGEIARKILHRLVSQIGETIKDYKEKKRTENENVVELVYSVEFEKMGRKESVFTFNREHQLIGLELFKMEVKVLEEGETKINMPSKKIIEIPFEKARGLVVIKALLNGRERKFLLDTGSPRVVLNSKYGLPEDIKHETISSTKDVNGSNISGMNIKKIENLDFGGIELNDQKVVTMDLTHLEESLKMDLSGIIGYELIKDYDIVFDYENLILTLIDPEFFETYREDHLKEMSFIKAPLKMRGHIPVLEVQIGTGLFNFGVDSGAESNLIDNNLFSSLKEHLSKIHVDNLIGGGRNSAQVKNGVLEKMSINNKHFQDLNTVFTDITHLNKDKEREIQGLIGYPILSRQRTIISFRREEILLEIK</sequence>
<dbReference type="GO" id="GO:0016787">
    <property type="term" value="F:hydrolase activity"/>
    <property type="evidence" value="ECO:0007669"/>
    <property type="project" value="UniProtKB-KW"/>
</dbReference>
<evidence type="ECO:0000313" key="1">
    <source>
        <dbReference type="EMBL" id="MDT0691202.1"/>
    </source>
</evidence>
<dbReference type="Pfam" id="PF13650">
    <property type="entry name" value="Asp_protease_2"/>
    <property type="match status" value="2"/>
</dbReference>
<keyword evidence="1" id="KW-0378">Hydrolase</keyword>
<organism evidence="1 2">
    <name type="scientific">Autumnicola patrickiae</name>
    <dbReference type="NCBI Taxonomy" id="3075591"/>
    <lineage>
        <taxon>Bacteria</taxon>
        <taxon>Pseudomonadati</taxon>
        <taxon>Bacteroidota</taxon>
        <taxon>Flavobacteriia</taxon>
        <taxon>Flavobacteriales</taxon>
        <taxon>Flavobacteriaceae</taxon>
        <taxon>Autumnicola</taxon>
    </lineage>
</organism>
<dbReference type="EC" id="3.4.23.-" evidence="1"/>
<dbReference type="Gene3D" id="2.40.70.10">
    <property type="entry name" value="Acid Proteases"/>
    <property type="match status" value="2"/>
</dbReference>
<reference evidence="1 2" key="1">
    <citation type="submission" date="2023-09" db="EMBL/GenBank/DDBJ databases">
        <authorList>
            <person name="Rey-Velasco X."/>
        </authorList>
    </citation>
    <scope>NUCLEOTIDE SEQUENCE [LARGE SCALE GENOMIC DNA]</scope>
    <source>
        <strain evidence="1 2">F188</strain>
    </source>
</reference>